<evidence type="ECO:0000256" key="2">
    <source>
        <dbReference type="ARBA" id="ARBA00022692"/>
    </source>
</evidence>
<organism evidence="6 7">
    <name type="scientific">Occallatibacter riparius</name>
    <dbReference type="NCBI Taxonomy" id="1002689"/>
    <lineage>
        <taxon>Bacteria</taxon>
        <taxon>Pseudomonadati</taxon>
        <taxon>Acidobacteriota</taxon>
        <taxon>Terriglobia</taxon>
        <taxon>Terriglobales</taxon>
        <taxon>Acidobacteriaceae</taxon>
        <taxon>Occallatibacter</taxon>
    </lineage>
</organism>
<evidence type="ECO:0000256" key="1">
    <source>
        <dbReference type="ARBA" id="ARBA00004141"/>
    </source>
</evidence>
<reference evidence="6" key="1">
    <citation type="submission" date="2021-04" db="EMBL/GenBank/DDBJ databases">
        <title>Phylogenetic analysis of Acidobacteriaceae.</title>
        <authorList>
            <person name="Qiu L."/>
            <person name="Zhang Q."/>
        </authorList>
    </citation>
    <scope>NUCLEOTIDE SEQUENCE</scope>
    <source>
        <strain evidence="6">DSM 25168</strain>
    </source>
</reference>
<dbReference type="KEGG" id="orp:MOP44_08015"/>
<evidence type="ECO:0000256" key="5">
    <source>
        <dbReference type="SAM" id="Phobius"/>
    </source>
</evidence>
<dbReference type="Proteomes" id="UP001059380">
    <property type="component" value="Chromosome"/>
</dbReference>
<protein>
    <recommendedName>
        <fullName evidence="8">DoxX family protein</fullName>
    </recommendedName>
</protein>
<feature type="transmembrane region" description="Helical" evidence="5">
    <location>
        <begin position="73"/>
        <end position="92"/>
    </location>
</feature>
<keyword evidence="3 5" id="KW-1133">Transmembrane helix</keyword>
<dbReference type="AlphaFoldDB" id="A0A9J7BSM3"/>
<name>A0A9J7BSM3_9BACT</name>
<feature type="transmembrane region" description="Helical" evidence="5">
    <location>
        <begin position="48"/>
        <end position="66"/>
    </location>
</feature>
<proteinExistence type="predicted"/>
<dbReference type="GO" id="GO:0016020">
    <property type="term" value="C:membrane"/>
    <property type="evidence" value="ECO:0007669"/>
    <property type="project" value="UniProtKB-SubCell"/>
</dbReference>
<feature type="transmembrane region" description="Helical" evidence="5">
    <location>
        <begin position="98"/>
        <end position="115"/>
    </location>
</feature>
<feature type="transmembrane region" description="Helical" evidence="5">
    <location>
        <begin position="7"/>
        <end position="28"/>
    </location>
</feature>
<dbReference type="Pfam" id="PF07681">
    <property type="entry name" value="DoxX"/>
    <property type="match status" value="1"/>
</dbReference>
<evidence type="ECO:0008006" key="8">
    <source>
        <dbReference type="Google" id="ProtNLM"/>
    </source>
</evidence>
<evidence type="ECO:0000256" key="4">
    <source>
        <dbReference type="ARBA" id="ARBA00023136"/>
    </source>
</evidence>
<evidence type="ECO:0000313" key="7">
    <source>
        <dbReference type="Proteomes" id="UP001059380"/>
    </source>
</evidence>
<keyword evidence="7" id="KW-1185">Reference proteome</keyword>
<sequence length="128" mass="14048">MKQAATVCRYLLGLVLVVFGSNHLVTWMPNPTQTGIAQEFTHAMTASHWMFVVGLCEVIPGILLLVNLFVPLALAILGPVIFNILLAGFLIAPMGLPAGFIVTILWLVIFWRYRASFAGIFKARPVLP</sequence>
<evidence type="ECO:0000256" key="3">
    <source>
        <dbReference type="ARBA" id="ARBA00022989"/>
    </source>
</evidence>
<keyword evidence="4 5" id="KW-0472">Membrane</keyword>
<accession>A0A9J7BSM3</accession>
<dbReference type="EMBL" id="CP093313">
    <property type="protein sequence ID" value="UWZ85876.1"/>
    <property type="molecule type" value="Genomic_DNA"/>
</dbReference>
<keyword evidence="2 5" id="KW-0812">Transmembrane</keyword>
<comment type="subcellular location">
    <subcellularLocation>
        <location evidence="1">Membrane</location>
        <topology evidence="1">Multi-pass membrane protein</topology>
    </subcellularLocation>
</comment>
<dbReference type="RefSeq" id="WP_260795496.1">
    <property type="nucleotide sequence ID" value="NZ_CP093313.1"/>
</dbReference>
<dbReference type="InterPro" id="IPR032808">
    <property type="entry name" value="DoxX"/>
</dbReference>
<evidence type="ECO:0000313" key="6">
    <source>
        <dbReference type="EMBL" id="UWZ85876.1"/>
    </source>
</evidence>
<gene>
    <name evidence="6" type="ORF">MOP44_08015</name>
</gene>